<feature type="domain" description="Alpha galactosidase C-terminal" evidence="7">
    <location>
        <begin position="493"/>
        <end position="575"/>
    </location>
</feature>
<evidence type="ECO:0000256" key="4">
    <source>
        <dbReference type="ARBA" id="ARBA00022729"/>
    </source>
</evidence>
<evidence type="ECO:0000256" key="3">
    <source>
        <dbReference type="ARBA" id="ARBA00012755"/>
    </source>
</evidence>
<dbReference type="InterPro" id="IPR002241">
    <property type="entry name" value="Glyco_hydro_27"/>
</dbReference>
<dbReference type="GO" id="GO:0005975">
    <property type="term" value="P:carbohydrate metabolic process"/>
    <property type="evidence" value="ECO:0007669"/>
    <property type="project" value="InterPro"/>
</dbReference>
<evidence type="ECO:0000256" key="1">
    <source>
        <dbReference type="ARBA" id="ARBA00001255"/>
    </source>
</evidence>
<dbReference type="PANTHER" id="PTHR11452">
    <property type="entry name" value="ALPHA-GALACTOSIDASE/ALPHA-N-ACETYLGALACTOSAMINIDASE"/>
    <property type="match status" value="1"/>
</dbReference>
<evidence type="ECO:0000259" key="7">
    <source>
        <dbReference type="Pfam" id="PF17801"/>
    </source>
</evidence>
<name>A0AAV5KEJ9_9ROSI</name>
<dbReference type="SUPFAM" id="SSF51011">
    <property type="entry name" value="Glycosyl hydrolase domain"/>
    <property type="match status" value="1"/>
</dbReference>
<dbReference type="InterPro" id="IPR017853">
    <property type="entry name" value="GH"/>
</dbReference>
<keyword evidence="6" id="KW-0326">Glycosidase</keyword>
<evidence type="ECO:0000256" key="2">
    <source>
        <dbReference type="ARBA" id="ARBA00009743"/>
    </source>
</evidence>
<dbReference type="Gene3D" id="2.60.40.1180">
    <property type="entry name" value="Golgi alpha-mannosidase II"/>
    <property type="match status" value="1"/>
</dbReference>
<dbReference type="Proteomes" id="UP001054252">
    <property type="component" value="Unassembled WGS sequence"/>
</dbReference>
<organism evidence="8 9">
    <name type="scientific">Rubroshorea leprosula</name>
    <dbReference type="NCBI Taxonomy" id="152421"/>
    <lineage>
        <taxon>Eukaryota</taxon>
        <taxon>Viridiplantae</taxon>
        <taxon>Streptophyta</taxon>
        <taxon>Embryophyta</taxon>
        <taxon>Tracheophyta</taxon>
        <taxon>Spermatophyta</taxon>
        <taxon>Magnoliopsida</taxon>
        <taxon>eudicotyledons</taxon>
        <taxon>Gunneridae</taxon>
        <taxon>Pentapetalae</taxon>
        <taxon>rosids</taxon>
        <taxon>malvids</taxon>
        <taxon>Malvales</taxon>
        <taxon>Dipterocarpaceae</taxon>
        <taxon>Rubroshorea</taxon>
    </lineage>
</organism>
<dbReference type="SUPFAM" id="SSF51445">
    <property type="entry name" value="(Trans)glycosidases"/>
    <property type="match status" value="1"/>
</dbReference>
<reference evidence="8 9" key="1">
    <citation type="journal article" date="2021" name="Commun. Biol.">
        <title>The genome of Shorea leprosula (Dipterocarpaceae) highlights the ecological relevance of drought in aseasonal tropical rainforests.</title>
        <authorList>
            <person name="Ng K.K.S."/>
            <person name="Kobayashi M.J."/>
            <person name="Fawcett J.A."/>
            <person name="Hatakeyama M."/>
            <person name="Paape T."/>
            <person name="Ng C.H."/>
            <person name="Ang C.C."/>
            <person name="Tnah L.H."/>
            <person name="Lee C.T."/>
            <person name="Nishiyama T."/>
            <person name="Sese J."/>
            <person name="O'Brien M.J."/>
            <person name="Copetti D."/>
            <person name="Mohd Noor M.I."/>
            <person name="Ong R.C."/>
            <person name="Putra M."/>
            <person name="Sireger I.Z."/>
            <person name="Indrioko S."/>
            <person name="Kosugi Y."/>
            <person name="Izuno A."/>
            <person name="Isagi Y."/>
            <person name="Lee S.L."/>
            <person name="Shimizu K.K."/>
        </authorList>
    </citation>
    <scope>NUCLEOTIDE SEQUENCE [LARGE SCALE GENOMIC DNA]</scope>
    <source>
        <strain evidence="8">214</strain>
    </source>
</reference>
<comment type="similarity">
    <text evidence="2">Belongs to the glycosyl hydrolase 27 family.</text>
</comment>
<comment type="catalytic activity">
    <reaction evidence="1">
        <text>Hydrolysis of terminal, non-reducing alpha-D-galactose residues in alpha-D-galactosides, including galactose oligosaccharides, galactomannans and galactolipids.</text>
        <dbReference type="EC" id="3.2.1.22"/>
    </reaction>
</comment>
<dbReference type="PANTHER" id="PTHR11452:SF42">
    <property type="entry name" value="ALPHA-GALACTOSIDASE"/>
    <property type="match status" value="1"/>
</dbReference>
<gene>
    <name evidence="8" type="ORF">SLEP1_g32812</name>
</gene>
<evidence type="ECO:0000313" key="9">
    <source>
        <dbReference type="Proteomes" id="UP001054252"/>
    </source>
</evidence>
<keyword evidence="5" id="KW-0378">Hydrolase</keyword>
<dbReference type="EMBL" id="BPVZ01000061">
    <property type="protein sequence ID" value="GKV23022.1"/>
    <property type="molecule type" value="Genomic_DNA"/>
</dbReference>
<protein>
    <recommendedName>
        <fullName evidence="3">alpha-galactosidase</fullName>
        <ecNumber evidence="3">3.2.1.22</ecNumber>
    </recommendedName>
</protein>
<proteinExistence type="inferred from homology"/>
<keyword evidence="4" id="KW-0732">Signal</keyword>
<comment type="caution">
    <text evidence="8">The sequence shown here is derived from an EMBL/GenBank/DDBJ whole genome shotgun (WGS) entry which is preliminary data.</text>
</comment>
<dbReference type="InterPro" id="IPR013780">
    <property type="entry name" value="Glyco_hydro_b"/>
</dbReference>
<evidence type="ECO:0000313" key="8">
    <source>
        <dbReference type="EMBL" id="GKV23022.1"/>
    </source>
</evidence>
<evidence type="ECO:0000256" key="6">
    <source>
        <dbReference type="ARBA" id="ARBA00023295"/>
    </source>
</evidence>
<dbReference type="SUPFAM" id="SSF50370">
    <property type="entry name" value="Ricin B-like lectins"/>
    <property type="match status" value="1"/>
</dbReference>
<dbReference type="GO" id="GO:0004557">
    <property type="term" value="F:alpha-galactosidase activity"/>
    <property type="evidence" value="ECO:0007669"/>
    <property type="project" value="UniProtKB-EC"/>
</dbReference>
<dbReference type="EC" id="3.2.1.22" evidence="3"/>
<dbReference type="InterPro" id="IPR041233">
    <property type="entry name" value="Melibiase_C"/>
</dbReference>
<dbReference type="InterPro" id="IPR035992">
    <property type="entry name" value="Ricin_B-like_lectins"/>
</dbReference>
<dbReference type="AlphaFoldDB" id="A0AAV5KEJ9"/>
<dbReference type="CDD" id="cd14792">
    <property type="entry name" value="GH27"/>
    <property type="match status" value="1"/>
</dbReference>
<dbReference type="Gene3D" id="3.20.20.70">
    <property type="entry name" value="Aldolase class I"/>
    <property type="match status" value="1"/>
</dbReference>
<sequence>MLVSLCSDVDVSNWRTPFPGSHAFSPPRGWNSYDSFSWLISEEEFLQNAEILSKRLLPHGYEYAVVDFLWYRKKVPGAWIDASGFDVIDEWGRVIPDPDRWPSSGGEKGFSDVASKVHSMGLKFGIHIMRGISIQAYNANTPILDIATGRAYEESGRKWTSKDIGLPDRPCGWMPHGFIRVNTKLGAGRAFLRSLFQQYAEWGVDFVKHDCVFGDDLDVDEISSVSEILSKLDHPIVYSLSPGTNATPDMAKNVYGLINMYRITADDWDKWEDVESHFNVTRDFAAANMIGTNGLLGRSWPDLDMLPLGWLTDPGANEGPHRASNLTPDEQRTQFPYITATKTSTSENKVSLQKRTKVDTSDALALGLTGCKDPKANGWTSEALAQDLEKICWKENLGNKFGEPLCLFSDEETIHRQQYQGKFLLSASDGVDLCLDASPKERLISKEFTRSPFSPCKWDANQMWELTTDGKLVNTHSGLCATGNSIKANIGSGGVRAWIATGKKGKTYLAFFNLNSEKTTISAKISQLALSLPQRHFKNAFSFCKGKEIWSGKTFEVSQTISFDVETHGSALFVLFCS</sequence>
<dbReference type="InterPro" id="IPR013785">
    <property type="entry name" value="Aldolase_TIM"/>
</dbReference>
<accession>A0AAV5KEJ9</accession>
<evidence type="ECO:0000256" key="5">
    <source>
        <dbReference type="ARBA" id="ARBA00022801"/>
    </source>
</evidence>
<dbReference type="Pfam" id="PF17801">
    <property type="entry name" value="Melibiase_C"/>
    <property type="match status" value="1"/>
</dbReference>
<keyword evidence="9" id="KW-1185">Reference proteome</keyword>